<evidence type="ECO:0000256" key="5">
    <source>
        <dbReference type="ARBA" id="ARBA00023136"/>
    </source>
</evidence>
<organism evidence="8 9">
    <name type="scientific">Phenylobacterium koreense</name>
    <dbReference type="NCBI Taxonomy" id="266125"/>
    <lineage>
        <taxon>Bacteria</taxon>
        <taxon>Pseudomonadati</taxon>
        <taxon>Pseudomonadota</taxon>
        <taxon>Alphaproteobacteria</taxon>
        <taxon>Caulobacterales</taxon>
        <taxon>Caulobacteraceae</taxon>
        <taxon>Phenylobacterium</taxon>
    </lineage>
</organism>
<feature type="transmembrane region" description="Helical" evidence="6">
    <location>
        <begin position="289"/>
        <end position="308"/>
    </location>
</feature>
<dbReference type="Pfam" id="PF07690">
    <property type="entry name" value="MFS_1"/>
    <property type="match status" value="1"/>
</dbReference>
<feature type="transmembrane region" description="Helical" evidence="6">
    <location>
        <begin position="455"/>
        <end position="476"/>
    </location>
</feature>
<proteinExistence type="predicted"/>
<feature type="transmembrane region" description="Helical" evidence="6">
    <location>
        <begin position="90"/>
        <end position="110"/>
    </location>
</feature>
<dbReference type="PROSITE" id="PS50850">
    <property type="entry name" value="MFS"/>
    <property type="match status" value="1"/>
</dbReference>
<feature type="transmembrane region" description="Helical" evidence="6">
    <location>
        <begin position="382"/>
        <end position="401"/>
    </location>
</feature>
<feature type="transmembrane region" description="Helical" evidence="6">
    <location>
        <begin position="320"/>
        <end position="341"/>
    </location>
</feature>
<feature type="transmembrane region" description="Helical" evidence="6">
    <location>
        <begin position="249"/>
        <end position="269"/>
    </location>
</feature>
<keyword evidence="2" id="KW-0813">Transport</keyword>
<dbReference type="InterPro" id="IPR036259">
    <property type="entry name" value="MFS_trans_sf"/>
</dbReference>
<dbReference type="InterPro" id="IPR011701">
    <property type="entry name" value="MFS"/>
</dbReference>
<feature type="transmembrane region" description="Helical" evidence="6">
    <location>
        <begin position="178"/>
        <end position="200"/>
    </location>
</feature>
<comment type="subcellular location">
    <subcellularLocation>
        <location evidence="1">Membrane</location>
        <topology evidence="1">Multi-pass membrane protein</topology>
    </subcellularLocation>
</comment>
<evidence type="ECO:0000256" key="4">
    <source>
        <dbReference type="ARBA" id="ARBA00022989"/>
    </source>
</evidence>
<evidence type="ECO:0000256" key="6">
    <source>
        <dbReference type="SAM" id="Phobius"/>
    </source>
</evidence>
<dbReference type="EMBL" id="JBEPLU010000003">
    <property type="protein sequence ID" value="MET3528201.1"/>
    <property type="molecule type" value="Genomic_DNA"/>
</dbReference>
<dbReference type="InterPro" id="IPR044770">
    <property type="entry name" value="MFS_spinster-like"/>
</dbReference>
<comment type="caution">
    <text evidence="8">The sequence shown here is derived from an EMBL/GenBank/DDBJ whole genome shotgun (WGS) entry which is preliminary data.</text>
</comment>
<evidence type="ECO:0000313" key="8">
    <source>
        <dbReference type="EMBL" id="MET3528201.1"/>
    </source>
</evidence>
<feature type="transmembrane region" description="Helical" evidence="6">
    <location>
        <begin position="151"/>
        <end position="172"/>
    </location>
</feature>
<evidence type="ECO:0000256" key="1">
    <source>
        <dbReference type="ARBA" id="ARBA00004141"/>
    </source>
</evidence>
<dbReference type="RefSeq" id="WP_354298178.1">
    <property type="nucleotide sequence ID" value="NZ_JBEPLU010000003.1"/>
</dbReference>
<feature type="transmembrane region" description="Helical" evidence="6">
    <location>
        <begin position="25"/>
        <end position="43"/>
    </location>
</feature>
<dbReference type="PANTHER" id="PTHR23505:SF79">
    <property type="entry name" value="PROTEIN SPINSTER"/>
    <property type="match status" value="1"/>
</dbReference>
<protein>
    <submittedName>
        <fullName evidence="8">MFS family permease</fullName>
    </submittedName>
</protein>
<feature type="transmembrane region" description="Helical" evidence="6">
    <location>
        <begin position="63"/>
        <end position="84"/>
    </location>
</feature>
<dbReference type="PANTHER" id="PTHR23505">
    <property type="entry name" value="SPINSTER"/>
    <property type="match status" value="1"/>
</dbReference>
<dbReference type="Gene3D" id="1.20.1250.20">
    <property type="entry name" value="MFS general substrate transporter like domains"/>
    <property type="match status" value="1"/>
</dbReference>
<keyword evidence="9" id="KW-1185">Reference proteome</keyword>
<keyword evidence="4 6" id="KW-1133">Transmembrane helix</keyword>
<keyword evidence="3 6" id="KW-0812">Transmembrane</keyword>
<dbReference type="SUPFAM" id="SSF103473">
    <property type="entry name" value="MFS general substrate transporter"/>
    <property type="match status" value="1"/>
</dbReference>
<sequence>MAATNAGVAEPARKPLFSESYKQSVLWLLVLAYTFNFIDRTIISTIGQAIKVDLKLTDTQLGLLGGLAFALLYTALGIPIARVAERGSRVNIITIAIVIWSGFTALCGMAHSFVQLMLFRVGVGVGEAGLSPPAHSLISDYFEPRKRASALSIYSFGIPLGSMIGAVAGGWIAQNLSWRMAFMLVGLPGVIVAILIKVFVKEPPRGYSDRLIAQQAADAPMTEGDETAPAVHTKPPSVWEVAKRIFGRWGFFHMVAGVTLASFAGYGVGQYSAPYFIRNFGLDLATVGIIFGLIGGLSSGAGTLLGGFLTDFAARKSGRWYALVPAIGLLIACPLYILVYVQTDWKLAAGLLLLPGIFHYTYLGPTFGVIQNAVSLRMRATATALLFFVLNLIALGLGPPFCGWCIDMLAQSNFRAVGMGPFFDMCPGGVGREGAGPMVDAACKAATAKGTQQGIIFNLLIYAWAGVHYLLAAITLPKDMAAAQAQTEAEALAGA</sequence>
<dbReference type="Proteomes" id="UP001549110">
    <property type="component" value="Unassembled WGS sequence"/>
</dbReference>
<evidence type="ECO:0000256" key="3">
    <source>
        <dbReference type="ARBA" id="ARBA00022692"/>
    </source>
</evidence>
<feature type="transmembrane region" description="Helical" evidence="6">
    <location>
        <begin position="347"/>
        <end position="370"/>
    </location>
</feature>
<accession>A0ABV2ENP4</accession>
<name>A0ABV2ENP4_9CAUL</name>
<keyword evidence="5 6" id="KW-0472">Membrane</keyword>
<evidence type="ECO:0000313" key="9">
    <source>
        <dbReference type="Proteomes" id="UP001549110"/>
    </source>
</evidence>
<dbReference type="CDD" id="cd17328">
    <property type="entry name" value="MFS_spinster_like"/>
    <property type="match status" value="1"/>
</dbReference>
<reference evidence="8 9" key="1">
    <citation type="submission" date="2024-06" db="EMBL/GenBank/DDBJ databases">
        <title>Genomic Encyclopedia of Type Strains, Phase IV (KMG-IV): sequencing the most valuable type-strain genomes for metagenomic binning, comparative biology and taxonomic classification.</title>
        <authorList>
            <person name="Goeker M."/>
        </authorList>
    </citation>
    <scope>NUCLEOTIDE SEQUENCE [LARGE SCALE GENOMIC DNA]</scope>
    <source>
        <strain evidence="8 9">DSM 17809</strain>
    </source>
</reference>
<dbReference type="InterPro" id="IPR020846">
    <property type="entry name" value="MFS_dom"/>
</dbReference>
<gene>
    <name evidence="8" type="ORF">ABID41_003340</name>
</gene>
<evidence type="ECO:0000259" key="7">
    <source>
        <dbReference type="PROSITE" id="PS50850"/>
    </source>
</evidence>
<evidence type="ECO:0000256" key="2">
    <source>
        <dbReference type="ARBA" id="ARBA00022448"/>
    </source>
</evidence>
<feature type="domain" description="Major facilitator superfamily (MFS) profile" evidence="7">
    <location>
        <begin position="25"/>
        <end position="480"/>
    </location>
</feature>